<keyword evidence="5" id="KW-0408">Iron</keyword>
<proteinExistence type="inferred from homology"/>
<dbReference type="SFLD" id="SFLDF00342">
    <property type="entry name" value="cyclic_dehypoxanthine_futalosi"/>
    <property type="match status" value="1"/>
</dbReference>
<dbReference type="SMART" id="SM00729">
    <property type="entry name" value="Elp3"/>
    <property type="match status" value="1"/>
</dbReference>
<dbReference type="SFLD" id="SFLDS00029">
    <property type="entry name" value="Radical_SAM"/>
    <property type="match status" value="1"/>
</dbReference>
<evidence type="ECO:0000256" key="6">
    <source>
        <dbReference type="ARBA" id="ARBA00023014"/>
    </source>
</evidence>
<keyword evidence="2" id="KW-0004">4Fe-4S</keyword>
<sequence length="373" mass="41830">MNEKMRINKKTALSLLRNSDLLELGRIADGIRKDLHPDGIVTFIVDRNINYTNVCINKCRFCAFYRDPDSPEAYILNEEQLFEKIRETIHQGGTQILIQGGLHPALDLSFYTEMLKSIKREFNINVHGFSPPEISYIAGKSGLTLRETLLTLKDAGLDSIPGGGAEILSDRVRAVLSPKKIRSSEWLEVMEEAHGIGIKSTATMMFGSIEGEEDIIEHLDAIRALQDRTGGFTAFIPWTFQPGNTELASQKSEVRSQKSAKNPQLATRNSETRNPQLIPATAVDYLRVLSLSRLYLDNIRNIQASWVTQGLKMAQAALRFGANDFGSTMIEENVVKAAGVSYRVTCEDIINSIRQAGFRPAQRNTRYNIIKYF</sequence>
<dbReference type="GO" id="GO:0044689">
    <property type="term" value="F:7,8-didemethyl-8-hydroxy-5-deazariboflavin synthase activity"/>
    <property type="evidence" value="ECO:0007669"/>
    <property type="project" value="TreeGrafter"/>
</dbReference>
<dbReference type="EC" id="1.21.98.1" evidence="9"/>
<dbReference type="HAMAP" id="MF_00992">
    <property type="entry name" value="MqnC"/>
    <property type="match status" value="1"/>
</dbReference>
<dbReference type="Pfam" id="PF19288">
    <property type="entry name" value="CofH_C"/>
    <property type="match status" value="1"/>
</dbReference>
<evidence type="ECO:0000259" key="8">
    <source>
        <dbReference type="PROSITE" id="PS51918"/>
    </source>
</evidence>
<dbReference type="PANTHER" id="PTHR43076:SF1">
    <property type="entry name" value="LIPOYL SYNTHASE 2"/>
    <property type="match status" value="1"/>
</dbReference>
<dbReference type="InterPro" id="IPR034405">
    <property type="entry name" value="F420"/>
</dbReference>
<dbReference type="SUPFAM" id="SSF102114">
    <property type="entry name" value="Radical SAM enzymes"/>
    <property type="match status" value="1"/>
</dbReference>
<dbReference type="GO" id="GO:0009234">
    <property type="term" value="P:menaquinone biosynthetic process"/>
    <property type="evidence" value="ECO:0007669"/>
    <property type="project" value="InterPro"/>
</dbReference>
<dbReference type="SFLD" id="SFLDG01389">
    <property type="entry name" value="menaquinone_synthsis_involved"/>
    <property type="match status" value="1"/>
</dbReference>
<keyword evidence="4" id="KW-0479">Metal-binding</keyword>
<feature type="region of interest" description="Disordered" evidence="7">
    <location>
        <begin position="249"/>
        <end position="273"/>
    </location>
</feature>
<dbReference type="GO" id="GO:0016765">
    <property type="term" value="F:transferase activity, transferring alkyl or aryl (other than methyl) groups"/>
    <property type="evidence" value="ECO:0007669"/>
    <property type="project" value="InterPro"/>
</dbReference>
<gene>
    <name evidence="9" type="ORF">MNBD_NITROSPIRAE03-678</name>
</gene>
<keyword evidence="3" id="KW-0949">S-adenosyl-L-methionine</keyword>
<keyword evidence="6" id="KW-0411">Iron-sulfur</keyword>
<dbReference type="Gene3D" id="3.20.20.70">
    <property type="entry name" value="Aldolase class I"/>
    <property type="match status" value="1"/>
</dbReference>
<comment type="cofactor">
    <cofactor evidence="1">
        <name>[4Fe-4S] cluster</name>
        <dbReference type="ChEBI" id="CHEBI:49883"/>
    </cofactor>
</comment>
<dbReference type="InterPro" id="IPR058240">
    <property type="entry name" value="rSAM_sf"/>
</dbReference>
<evidence type="ECO:0000256" key="2">
    <source>
        <dbReference type="ARBA" id="ARBA00022485"/>
    </source>
</evidence>
<accession>A0A3B1D8A6</accession>
<dbReference type="Pfam" id="PF04055">
    <property type="entry name" value="Radical_SAM"/>
    <property type="match status" value="1"/>
</dbReference>
<dbReference type="GO" id="GO:0051539">
    <property type="term" value="F:4 iron, 4 sulfur cluster binding"/>
    <property type="evidence" value="ECO:0007669"/>
    <property type="project" value="UniProtKB-KW"/>
</dbReference>
<evidence type="ECO:0000256" key="3">
    <source>
        <dbReference type="ARBA" id="ARBA00022691"/>
    </source>
</evidence>
<dbReference type="NCBIfam" id="TIGR00423">
    <property type="entry name" value="CofH family radical SAM protein"/>
    <property type="match status" value="1"/>
</dbReference>
<name>A0A3B1D8A6_9ZZZZ</name>
<dbReference type="EMBL" id="UOGI01000097">
    <property type="protein sequence ID" value="VAX31140.1"/>
    <property type="molecule type" value="Genomic_DNA"/>
</dbReference>
<dbReference type="AlphaFoldDB" id="A0A3B1D8A6"/>
<evidence type="ECO:0000256" key="4">
    <source>
        <dbReference type="ARBA" id="ARBA00022723"/>
    </source>
</evidence>
<evidence type="ECO:0000313" key="9">
    <source>
        <dbReference type="EMBL" id="VAX31140.1"/>
    </source>
</evidence>
<keyword evidence="9" id="KW-0560">Oxidoreductase</keyword>
<dbReference type="PROSITE" id="PS51918">
    <property type="entry name" value="RADICAL_SAM"/>
    <property type="match status" value="1"/>
</dbReference>
<dbReference type="InterPro" id="IPR006638">
    <property type="entry name" value="Elp3/MiaA/NifB-like_rSAM"/>
</dbReference>
<evidence type="ECO:0000256" key="5">
    <source>
        <dbReference type="ARBA" id="ARBA00023004"/>
    </source>
</evidence>
<reference evidence="9" key="1">
    <citation type="submission" date="2018-06" db="EMBL/GenBank/DDBJ databases">
        <authorList>
            <person name="Zhirakovskaya E."/>
        </authorList>
    </citation>
    <scope>NUCLEOTIDE SEQUENCE</scope>
</reference>
<dbReference type="SFLD" id="SFLDF00343">
    <property type="entry name" value="aminofutalosine_synthase_(mqnE"/>
    <property type="match status" value="1"/>
</dbReference>
<evidence type="ECO:0000256" key="7">
    <source>
        <dbReference type="SAM" id="MobiDB-lite"/>
    </source>
</evidence>
<evidence type="ECO:0000256" key="1">
    <source>
        <dbReference type="ARBA" id="ARBA00001966"/>
    </source>
</evidence>
<dbReference type="PIRSF" id="PIRSF004762">
    <property type="entry name" value="CHP00423"/>
    <property type="match status" value="1"/>
</dbReference>
<organism evidence="9">
    <name type="scientific">hydrothermal vent metagenome</name>
    <dbReference type="NCBI Taxonomy" id="652676"/>
    <lineage>
        <taxon>unclassified sequences</taxon>
        <taxon>metagenomes</taxon>
        <taxon>ecological metagenomes</taxon>
    </lineage>
</organism>
<dbReference type="GO" id="GO:0016491">
    <property type="term" value="F:oxidoreductase activity"/>
    <property type="evidence" value="ECO:0007669"/>
    <property type="project" value="UniProtKB-KW"/>
</dbReference>
<dbReference type="CDD" id="cd01335">
    <property type="entry name" value="Radical_SAM"/>
    <property type="match status" value="1"/>
</dbReference>
<dbReference type="GO" id="GO:0046872">
    <property type="term" value="F:metal ion binding"/>
    <property type="evidence" value="ECO:0007669"/>
    <property type="project" value="UniProtKB-KW"/>
</dbReference>
<dbReference type="PANTHER" id="PTHR43076">
    <property type="entry name" value="FO SYNTHASE (COFH)"/>
    <property type="match status" value="1"/>
</dbReference>
<protein>
    <submittedName>
        <fullName evidence="9">Cyclic dehypoxanthine futalosine synthase</fullName>
        <ecNumber evidence="9">1.21.98.1</ecNumber>
    </submittedName>
</protein>
<dbReference type="InterPro" id="IPR007197">
    <property type="entry name" value="rSAM"/>
</dbReference>
<dbReference type="InterPro" id="IPR022431">
    <property type="entry name" value="Cyclic_DHFL_synthase_mqnC"/>
</dbReference>
<dbReference type="SFLD" id="SFLDG01064">
    <property type="entry name" value="F420__menaquinone_cofactor_bio"/>
    <property type="match status" value="1"/>
</dbReference>
<dbReference type="InterPro" id="IPR045567">
    <property type="entry name" value="CofH/MnqC-like_C"/>
</dbReference>
<dbReference type="InterPro" id="IPR020050">
    <property type="entry name" value="FO_synthase_su2"/>
</dbReference>
<dbReference type="InterPro" id="IPR013785">
    <property type="entry name" value="Aldolase_TIM"/>
</dbReference>
<feature type="domain" description="Radical SAM core" evidence="8">
    <location>
        <begin position="41"/>
        <end position="272"/>
    </location>
</feature>